<dbReference type="InterPro" id="IPR001331">
    <property type="entry name" value="GDS_CDC24_CS"/>
</dbReference>
<reference evidence="12" key="2">
    <citation type="submission" date="2025-09" db="UniProtKB">
        <authorList>
            <consortium name="Ensembl"/>
        </authorList>
    </citation>
    <scope>IDENTIFICATION</scope>
</reference>
<feature type="chain" id="PRO_5034027479" evidence="9">
    <location>
        <begin position="24"/>
        <end position="968"/>
    </location>
</feature>
<feature type="signal peptide" evidence="9">
    <location>
        <begin position="1"/>
        <end position="23"/>
    </location>
</feature>
<dbReference type="CDD" id="cd23069">
    <property type="entry name" value="PDZ_ARHGEF11-12-like"/>
    <property type="match status" value="1"/>
</dbReference>
<keyword evidence="9" id="KW-0732">Signal</keyword>
<evidence type="ECO:0000256" key="2">
    <source>
        <dbReference type="ARBA" id="ARBA00004496"/>
    </source>
</evidence>
<dbReference type="Gene3D" id="2.30.29.30">
    <property type="entry name" value="Pleckstrin-homology domain (PH domain)/Phosphotyrosine-binding domain (PTB)"/>
    <property type="match status" value="1"/>
</dbReference>
<dbReference type="GeneTree" id="ENSGT00940000157662"/>
<dbReference type="SUPFAM" id="SSF48065">
    <property type="entry name" value="DBL homology domain (DH-domain)"/>
    <property type="match status" value="1"/>
</dbReference>
<evidence type="ECO:0000256" key="9">
    <source>
        <dbReference type="SAM" id="SignalP"/>
    </source>
</evidence>
<dbReference type="Gene3D" id="1.20.900.10">
    <property type="entry name" value="Dbl homology (DH) domain"/>
    <property type="match status" value="1"/>
</dbReference>
<reference evidence="12" key="1">
    <citation type="submission" date="2025-08" db="UniProtKB">
        <authorList>
            <consortium name="Ensembl"/>
        </authorList>
    </citation>
    <scope>IDENTIFICATION</scope>
</reference>
<keyword evidence="3" id="KW-0343">GTPase activation</keyword>
<comment type="subcellular location">
    <subcellularLocation>
        <location evidence="2">Cytoplasm</location>
    </subcellularLocation>
    <subcellularLocation>
        <location evidence="1">Membrane</location>
    </subcellularLocation>
</comment>
<dbReference type="Pfam" id="PF00595">
    <property type="entry name" value="PDZ"/>
    <property type="match status" value="1"/>
</dbReference>
<feature type="compositionally biased region" description="Basic and acidic residues" evidence="8">
    <location>
        <begin position="468"/>
        <end position="477"/>
    </location>
</feature>
<dbReference type="FunFam" id="1.20.900.10:FF:000006">
    <property type="entry name" value="Rho guanine nucleotide exchange factor (GEF) 11"/>
    <property type="match status" value="1"/>
</dbReference>
<dbReference type="FunFam" id="2.30.42.10:FF:000033">
    <property type="entry name" value="Rho guanine nucleotide exchange factor (GEF) 11"/>
    <property type="match status" value="1"/>
</dbReference>
<dbReference type="SUPFAM" id="SSF50156">
    <property type="entry name" value="PDZ domain-like"/>
    <property type="match status" value="1"/>
</dbReference>
<name>A0A8C4F3G0_DICLA</name>
<dbReference type="SUPFAM" id="SSF48097">
    <property type="entry name" value="Regulator of G-protein signaling, RGS"/>
    <property type="match status" value="1"/>
</dbReference>
<feature type="compositionally biased region" description="Polar residues" evidence="8">
    <location>
        <begin position="529"/>
        <end position="557"/>
    </location>
</feature>
<keyword evidence="4" id="KW-0963">Cytoplasm</keyword>
<dbReference type="CDD" id="cd00160">
    <property type="entry name" value="RhoGEF"/>
    <property type="match status" value="1"/>
</dbReference>
<dbReference type="InterPro" id="IPR000219">
    <property type="entry name" value="DH_dom"/>
</dbReference>
<dbReference type="InterPro" id="IPR036305">
    <property type="entry name" value="RGS_sf"/>
</dbReference>
<organism evidence="12 13">
    <name type="scientific">Dicentrarchus labrax</name>
    <name type="common">European seabass</name>
    <name type="synonym">Morone labrax</name>
    <dbReference type="NCBI Taxonomy" id="13489"/>
    <lineage>
        <taxon>Eukaryota</taxon>
        <taxon>Metazoa</taxon>
        <taxon>Chordata</taxon>
        <taxon>Craniata</taxon>
        <taxon>Vertebrata</taxon>
        <taxon>Euteleostomi</taxon>
        <taxon>Actinopterygii</taxon>
        <taxon>Neopterygii</taxon>
        <taxon>Teleostei</taxon>
        <taxon>Neoteleostei</taxon>
        <taxon>Acanthomorphata</taxon>
        <taxon>Eupercaria</taxon>
        <taxon>Moronidae</taxon>
        <taxon>Dicentrarchus</taxon>
    </lineage>
</organism>
<dbReference type="Proteomes" id="UP000694389">
    <property type="component" value="Unassembled WGS sequence"/>
</dbReference>
<dbReference type="Ensembl" id="ENSDLAT00005028824.2">
    <property type="protein sequence ID" value="ENSDLAP00005027013.1"/>
    <property type="gene ID" value="ENSDLAG00005010535.2"/>
</dbReference>
<feature type="domain" description="PDZ" evidence="11">
    <location>
        <begin position="29"/>
        <end position="106"/>
    </location>
</feature>
<dbReference type="Gene3D" id="2.30.42.10">
    <property type="match status" value="1"/>
</dbReference>
<feature type="domain" description="DH" evidence="10">
    <location>
        <begin position="606"/>
        <end position="796"/>
    </location>
</feature>
<dbReference type="AlphaFoldDB" id="A0A8C4F3G0"/>
<dbReference type="GO" id="GO:0035556">
    <property type="term" value="P:intracellular signal transduction"/>
    <property type="evidence" value="ECO:0007669"/>
    <property type="project" value="InterPro"/>
</dbReference>
<dbReference type="GO" id="GO:0005085">
    <property type="term" value="F:guanyl-nucleotide exchange factor activity"/>
    <property type="evidence" value="ECO:0007669"/>
    <property type="project" value="UniProtKB-KW"/>
</dbReference>
<dbReference type="InterPro" id="IPR041020">
    <property type="entry name" value="PH_16"/>
</dbReference>
<keyword evidence="6" id="KW-0344">Guanine-nucleotide releasing factor</keyword>
<dbReference type="InterPro" id="IPR011993">
    <property type="entry name" value="PH-like_dom_sf"/>
</dbReference>
<evidence type="ECO:0000313" key="12">
    <source>
        <dbReference type="Ensembl" id="ENSDLAP00005027013.1"/>
    </source>
</evidence>
<evidence type="ECO:0000256" key="3">
    <source>
        <dbReference type="ARBA" id="ARBA00022468"/>
    </source>
</evidence>
<evidence type="ECO:0000259" key="10">
    <source>
        <dbReference type="PROSITE" id="PS50010"/>
    </source>
</evidence>
<dbReference type="InterPro" id="IPR015212">
    <property type="entry name" value="RGS-like_dom"/>
</dbReference>
<dbReference type="GO" id="GO:0005096">
    <property type="term" value="F:GTPase activator activity"/>
    <property type="evidence" value="ECO:0007669"/>
    <property type="project" value="UniProtKB-KW"/>
</dbReference>
<dbReference type="PANTHER" id="PTHR45872:SF3">
    <property type="entry name" value="RHO GUANINE NUCLEOTIDE EXCHANGE FACTOR 12"/>
    <property type="match status" value="1"/>
</dbReference>
<dbReference type="Pfam" id="PF17838">
    <property type="entry name" value="PH_16"/>
    <property type="match status" value="1"/>
</dbReference>
<sequence length="968" mass="109372">MSEVDFSALFKTLCLSVLSVSLAGLVQRCVIIQKDENGFGLTVSGDNPVFVQLVKEDGAAMRAGVQTGDRIIKVNGTLVTHSNHIEVVKLIKSGSYVALTVLGRPPGLAQIPLSEAESEMLGVSISSPNSPAAERPYSPQDRLSSTLPPWVLKTSITSAMKEEYSRNPTPKLLKDIQEAKKHIPQLQGQLIRATGATQNFLMKNTNSLSSLSFPQDSLSPTTVSSPFSTRLASQIIGAEDDYFDSDQEQTNGQCNSFNSIEQLKSRPAHLAAFLHHVISQFDPAPVLCYLYADFYKQTNSKETRRVFMDLHTFFIDRGANLKVPVPESISADLDRRRTELIPEEINRQHVQTLQDSLLPDIQKNLEDFRQKRSMGLTVAEVELARLDQERVRDRVTLERERSYAENIITKIEDILLTTQTTEEEKCTTMQYVIYTYMKHLGVRVKEPRSLESKRVRINFLPKMKKSIKTEKEGEEKVKKPRFPSILGPQRRPSRIEAASALDGRPRPQKQLSQPTLGASEHSEAGRLRGSQSSEGSELIHSTSINTSSPNSGTYSSDTSRDTDMGLGAADVQSEDDQGTDSEHDPPNWQQLVGREVLAGLRPQEIKRQEVINELFYTERAHVRMLRVLDHVFYQKLSKEAILPPADIKNIFTNLEEILQLHVSIQEQMAAVRKRNESSVIDQIGDDLLSWFSRGEEEKIKQAVGTFCSNQPFALEIIKTKQKKDSRFTSFIQEAESNRLCRRLQLKDIIPVEMQRLTKYPLLLDNIAKYTDNTVEKDKVKQAADCCRKILNHVNQAVKESEDKQRLEDYQRRLDLSTLKQTDNPMILELKNLDLTKRTMVHEGPLSWKSFIVIKLGYYILVLLQKQDERLILKCHSKNLAGTADTKHIFSPIIKLNTVLVRSVATDNKSFFVLSMSDNGAQIYELMAPTVSDQRTWQRLITQRADAMKVKPHSVIPLPQTEYVALSSS</sequence>
<dbReference type="GO" id="GO:0007186">
    <property type="term" value="P:G protein-coupled receptor signaling pathway"/>
    <property type="evidence" value="ECO:0007669"/>
    <property type="project" value="TreeGrafter"/>
</dbReference>
<evidence type="ECO:0000256" key="1">
    <source>
        <dbReference type="ARBA" id="ARBA00004370"/>
    </source>
</evidence>
<keyword evidence="13" id="KW-1185">Reference proteome</keyword>
<dbReference type="InterPro" id="IPR035899">
    <property type="entry name" value="DBL_dom_sf"/>
</dbReference>
<protein>
    <submittedName>
        <fullName evidence="12">Rho guanine nucleotide exchange factor (GEF) 12a</fullName>
    </submittedName>
</protein>
<dbReference type="GO" id="GO:0001664">
    <property type="term" value="F:G protein-coupled receptor binding"/>
    <property type="evidence" value="ECO:0007669"/>
    <property type="project" value="TreeGrafter"/>
</dbReference>
<gene>
    <name evidence="12" type="primary">arhgef12a</name>
</gene>
<dbReference type="SMART" id="SM00325">
    <property type="entry name" value="RhoGEF"/>
    <property type="match status" value="1"/>
</dbReference>
<evidence type="ECO:0000259" key="11">
    <source>
        <dbReference type="PROSITE" id="PS50106"/>
    </source>
</evidence>
<evidence type="ECO:0000313" key="13">
    <source>
        <dbReference type="Proteomes" id="UP000694389"/>
    </source>
</evidence>
<accession>A0A8C4F3G0</accession>
<dbReference type="PROSITE" id="PS00741">
    <property type="entry name" value="DH_1"/>
    <property type="match status" value="1"/>
</dbReference>
<evidence type="ECO:0000256" key="7">
    <source>
        <dbReference type="ARBA" id="ARBA00023136"/>
    </source>
</evidence>
<evidence type="ECO:0000256" key="8">
    <source>
        <dbReference type="SAM" id="MobiDB-lite"/>
    </source>
</evidence>
<dbReference type="PROSITE" id="PS50106">
    <property type="entry name" value="PDZ"/>
    <property type="match status" value="1"/>
</dbReference>
<evidence type="ECO:0000256" key="6">
    <source>
        <dbReference type="ARBA" id="ARBA00022658"/>
    </source>
</evidence>
<dbReference type="InterPro" id="IPR036034">
    <property type="entry name" value="PDZ_sf"/>
</dbReference>
<dbReference type="GO" id="GO:0016020">
    <property type="term" value="C:membrane"/>
    <property type="evidence" value="ECO:0007669"/>
    <property type="project" value="UniProtKB-SubCell"/>
</dbReference>
<keyword evidence="7" id="KW-0472">Membrane</keyword>
<proteinExistence type="predicted"/>
<evidence type="ECO:0000256" key="5">
    <source>
        <dbReference type="ARBA" id="ARBA00022553"/>
    </source>
</evidence>
<keyword evidence="5" id="KW-0597">Phosphoprotein</keyword>
<dbReference type="FunFam" id="1.10.167.10:FF:000008">
    <property type="entry name" value="rho guanine nucleotide exchange factor 12"/>
    <property type="match status" value="1"/>
</dbReference>
<dbReference type="InterPro" id="IPR001478">
    <property type="entry name" value="PDZ"/>
</dbReference>
<dbReference type="InterPro" id="IPR044926">
    <property type="entry name" value="RGS_subdomain_2"/>
</dbReference>
<dbReference type="SMART" id="SM00228">
    <property type="entry name" value="PDZ"/>
    <property type="match status" value="1"/>
</dbReference>
<dbReference type="PROSITE" id="PS50010">
    <property type="entry name" value="DH_2"/>
    <property type="match status" value="1"/>
</dbReference>
<dbReference type="Gene3D" id="1.10.167.10">
    <property type="entry name" value="Regulator of G-protein Signalling 4, domain 2"/>
    <property type="match status" value="1"/>
</dbReference>
<dbReference type="Pfam" id="PF00621">
    <property type="entry name" value="RhoGEF"/>
    <property type="match status" value="1"/>
</dbReference>
<dbReference type="SUPFAM" id="SSF50729">
    <property type="entry name" value="PH domain-like"/>
    <property type="match status" value="1"/>
</dbReference>
<dbReference type="PANTHER" id="PTHR45872">
    <property type="entry name" value="RHO GUANINE NUCLEOTIDE EXCHANGE FACTOR 2, ISOFORM D"/>
    <property type="match status" value="1"/>
</dbReference>
<dbReference type="Pfam" id="PF09128">
    <property type="entry name" value="RGS-like"/>
    <property type="match status" value="1"/>
</dbReference>
<evidence type="ECO:0000256" key="4">
    <source>
        <dbReference type="ARBA" id="ARBA00022490"/>
    </source>
</evidence>
<dbReference type="GO" id="GO:0005737">
    <property type="term" value="C:cytoplasm"/>
    <property type="evidence" value="ECO:0007669"/>
    <property type="project" value="UniProtKB-SubCell"/>
</dbReference>
<feature type="region of interest" description="Disordered" evidence="8">
    <location>
        <begin position="468"/>
        <end position="588"/>
    </location>
</feature>